<keyword evidence="1" id="KW-1133">Transmembrane helix</keyword>
<organism evidence="2 3">
    <name type="scientific">Amycolatopsis pigmentata</name>
    <dbReference type="NCBI Taxonomy" id="450801"/>
    <lineage>
        <taxon>Bacteria</taxon>
        <taxon>Bacillati</taxon>
        <taxon>Actinomycetota</taxon>
        <taxon>Actinomycetes</taxon>
        <taxon>Pseudonocardiales</taxon>
        <taxon>Pseudonocardiaceae</taxon>
        <taxon>Amycolatopsis</taxon>
    </lineage>
</organism>
<proteinExistence type="predicted"/>
<dbReference type="EMBL" id="JBHUKR010000003">
    <property type="protein sequence ID" value="MFD2415033.1"/>
    <property type="molecule type" value="Genomic_DNA"/>
</dbReference>
<comment type="caution">
    <text evidence="2">The sequence shown here is derived from an EMBL/GenBank/DDBJ whole genome shotgun (WGS) entry which is preliminary data.</text>
</comment>
<evidence type="ECO:0000256" key="1">
    <source>
        <dbReference type="SAM" id="Phobius"/>
    </source>
</evidence>
<keyword evidence="1" id="KW-0812">Transmembrane</keyword>
<keyword evidence="1" id="KW-0472">Membrane</keyword>
<sequence>MWRKAITAEPYVPNLKTLREKIDQDTTLLASLPKNSDAYRRLRARITTQTTQLLDYEDALERRRKQRAVEEAIRAMPRPPSPAGEAASAGLLFTIPGLLVGYFGWGTWWMALAAVLLLFGVPNLIDGIKLAVKNT</sequence>
<name>A0ABW5FJ57_9PSEU</name>
<feature type="transmembrane region" description="Helical" evidence="1">
    <location>
        <begin position="108"/>
        <end position="125"/>
    </location>
</feature>
<protein>
    <submittedName>
        <fullName evidence="2">Uncharacterized protein</fullName>
    </submittedName>
</protein>
<evidence type="ECO:0000313" key="3">
    <source>
        <dbReference type="Proteomes" id="UP001597417"/>
    </source>
</evidence>
<evidence type="ECO:0000313" key="2">
    <source>
        <dbReference type="EMBL" id="MFD2415033.1"/>
    </source>
</evidence>
<gene>
    <name evidence="2" type="ORF">ACFSXZ_01705</name>
</gene>
<dbReference type="RefSeq" id="WP_378260467.1">
    <property type="nucleotide sequence ID" value="NZ_JBHUKR010000003.1"/>
</dbReference>
<accession>A0ABW5FJ57</accession>
<keyword evidence="3" id="KW-1185">Reference proteome</keyword>
<dbReference type="Proteomes" id="UP001597417">
    <property type="component" value="Unassembled WGS sequence"/>
</dbReference>
<reference evidence="3" key="1">
    <citation type="journal article" date="2019" name="Int. J. Syst. Evol. Microbiol.">
        <title>The Global Catalogue of Microorganisms (GCM) 10K type strain sequencing project: providing services to taxonomists for standard genome sequencing and annotation.</title>
        <authorList>
            <consortium name="The Broad Institute Genomics Platform"/>
            <consortium name="The Broad Institute Genome Sequencing Center for Infectious Disease"/>
            <person name="Wu L."/>
            <person name="Ma J."/>
        </authorList>
    </citation>
    <scope>NUCLEOTIDE SEQUENCE [LARGE SCALE GENOMIC DNA]</scope>
    <source>
        <strain evidence="3">CGMCC 4.7645</strain>
    </source>
</reference>